<evidence type="ECO:0000256" key="2">
    <source>
        <dbReference type="ARBA" id="ARBA00000751"/>
    </source>
</evidence>
<dbReference type="Pfam" id="PF24644">
    <property type="entry name" value="DUF7638"/>
    <property type="match status" value="1"/>
</dbReference>
<dbReference type="Gene3D" id="1.10.357.40">
    <property type="entry name" value="YbiA-like"/>
    <property type="match status" value="1"/>
</dbReference>
<evidence type="ECO:0008006" key="8">
    <source>
        <dbReference type="Google" id="ProtNLM"/>
    </source>
</evidence>
<comment type="catalytic activity">
    <reaction evidence="1">
        <text>5-amino-6-(5-phospho-D-ribosylamino)uracil + H2O = 5,6-diaminouracil + D-ribose 5-phosphate</text>
        <dbReference type="Rhea" id="RHEA:55020"/>
        <dbReference type="ChEBI" id="CHEBI:15377"/>
        <dbReference type="ChEBI" id="CHEBI:46252"/>
        <dbReference type="ChEBI" id="CHEBI:58453"/>
        <dbReference type="ChEBI" id="CHEBI:78346"/>
    </reaction>
</comment>
<keyword evidence="7" id="KW-1185">Reference proteome</keyword>
<dbReference type="Pfam" id="PF24645">
    <property type="entry name" value="DUF7639"/>
    <property type="match status" value="1"/>
</dbReference>
<name>A0ABQ3NPD7_STRVG</name>
<sequence>MQTTVIAPAAHRAPLLSTIASREWTHIITRHPRRTIEVLAGRSVRHHHGMIGNRITHRTADGVRVPGTWRHAFICNGGSYFLTDLFIYADGLVDCWELVTLDEFEQKLRCGWVATSLPDGGRASAHDLASWTFGEPFTWLTPDLLLAEVRDTVDELNGRPDSTARCLAAVDVFMADRTEGSRAAALAAYLAVPETVRHYALGDMDRKDRPLKALVAGPGGRIPDERGETVTEEEYEAAVAYFEDRAQWLAKAPSRVPADGPAESFAPAVKIYHSYPQRALEDPGKQALRNDYPAPIAIGDVTYASVAHAYWARSVAEPEARTAVVAAESGAKARTVAAAAPRRDGWEQVRTAVMARLLRAKYEQHPDLAAVLLATGDAALLYDDADSGFWGENGGRGRNWTGRLLELVRAELLAAQTLDD</sequence>
<evidence type="ECO:0000259" key="4">
    <source>
        <dbReference type="Pfam" id="PF24644"/>
    </source>
</evidence>
<accession>A0ABQ3NPD7</accession>
<gene>
    <name evidence="6" type="ORF">Scinn_40860</name>
</gene>
<evidence type="ECO:0000313" key="6">
    <source>
        <dbReference type="EMBL" id="GHI14623.1"/>
    </source>
</evidence>
<evidence type="ECO:0000313" key="7">
    <source>
        <dbReference type="Proteomes" id="UP000660554"/>
    </source>
</evidence>
<evidence type="ECO:0000259" key="5">
    <source>
        <dbReference type="Pfam" id="PF24645"/>
    </source>
</evidence>
<dbReference type="Proteomes" id="UP000660554">
    <property type="component" value="Unassembled WGS sequence"/>
</dbReference>
<dbReference type="InterPro" id="IPR056055">
    <property type="entry name" value="DUF7638"/>
</dbReference>
<organism evidence="6 7">
    <name type="scientific">Streptomyces virginiae</name>
    <name type="common">Streptomyces cinnamonensis</name>
    <dbReference type="NCBI Taxonomy" id="1961"/>
    <lineage>
        <taxon>Bacteria</taxon>
        <taxon>Bacillati</taxon>
        <taxon>Actinomycetota</taxon>
        <taxon>Actinomycetes</taxon>
        <taxon>Kitasatosporales</taxon>
        <taxon>Streptomycetaceae</taxon>
        <taxon>Streptomyces</taxon>
    </lineage>
</organism>
<dbReference type="CDD" id="cd15457">
    <property type="entry name" value="NADAR"/>
    <property type="match status" value="1"/>
</dbReference>
<feature type="domain" description="DUF7638" evidence="4">
    <location>
        <begin position="56"/>
        <end position="160"/>
    </location>
</feature>
<dbReference type="Pfam" id="PF08719">
    <property type="entry name" value="NADAR"/>
    <property type="match status" value="1"/>
</dbReference>
<feature type="domain" description="NADAR" evidence="3">
    <location>
        <begin position="293"/>
        <end position="412"/>
    </location>
</feature>
<comment type="caution">
    <text evidence="6">The sequence shown here is derived from an EMBL/GenBank/DDBJ whole genome shotgun (WGS) entry which is preliminary data.</text>
</comment>
<proteinExistence type="predicted"/>
<dbReference type="SUPFAM" id="SSF143990">
    <property type="entry name" value="YbiA-like"/>
    <property type="match status" value="1"/>
</dbReference>
<reference evidence="7" key="1">
    <citation type="submission" date="2020-09" db="EMBL/GenBank/DDBJ databases">
        <title>Whole genome shotgun sequence of Streptomyces cinnamonensis NBRC 15873.</title>
        <authorList>
            <person name="Komaki H."/>
            <person name="Tamura T."/>
        </authorList>
    </citation>
    <scope>NUCLEOTIDE SEQUENCE [LARGE SCALE GENOMIC DNA]</scope>
    <source>
        <strain evidence="7">NBRC 15873</strain>
    </source>
</reference>
<evidence type="ECO:0000256" key="1">
    <source>
        <dbReference type="ARBA" id="ARBA00000022"/>
    </source>
</evidence>
<dbReference type="InterPro" id="IPR037238">
    <property type="entry name" value="YbiA-like_sf"/>
</dbReference>
<protein>
    <recommendedName>
        <fullName evidence="8">Riboflavin biosynthesis intermediates N-glycosidase</fullName>
    </recommendedName>
</protein>
<evidence type="ECO:0000259" key="3">
    <source>
        <dbReference type="Pfam" id="PF08719"/>
    </source>
</evidence>
<feature type="domain" description="DUF7639" evidence="5">
    <location>
        <begin position="161"/>
        <end position="251"/>
    </location>
</feature>
<comment type="catalytic activity">
    <reaction evidence="2">
        <text>2,5-diamino-6-hydroxy-4-(5-phosphoribosylamino)-pyrimidine + H2O = 2,5,6-triamino-4-hydroxypyrimidine + D-ribose 5-phosphate</text>
        <dbReference type="Rhea" id="RHEA:23436"/>
        <dbReference type="ChEBI" id="CHEBI:15377"/>
        <dbReference type="ChEBI" id="CHEBI:58614"/>
        <dbReference type="ChEBI" id="CHEBI:78346"/>
        <dbReference type="ChEBI" id="CHEBI:137796"/>
    </reaction>
</comment>
<dbReference type="InterPro" id="IPR056056">
    <property type="entry name" value="DUF7639"/>
</dbReference>
<dbReference type="EMBL" id="BNDV01000008">
    <property type="protein sequence ID" value="GHI14623.1"/>
    <property type="molecule type" value="Genomic_DNA"/>
</dbReference>
<dbReference type="InterPro" id="IPR012816">
    <property type="entry name" value="NADAR"/>
</dbReference>